<sequence>MFPITLEFSDGKVASCWPPCYGFLRDVEWTDWTQRFHFGSRSICYARRERLYSENGITPEKPLGERLGMHCYDTGSDEVP</sequence>
<accession>A0ABT2HAF6</accession>
<dbReference type="Proteomes" id="UP001165586">
    <property type="component" value="Unassembled WGS sequence"/>
</dbReference>
<proteinExistence type="predicted"/>
<dbReference type="RefSeq" id="WP_259543101.1">
    <property type="nucleotide sequence ID" value="NZ_JANLCJ010000251.1"/>
</dbReference>
<dbReference type="EMBL" id="JANLCJ010000251">
    <property type="protein sequence ID" value="MCS5736883.1"/>
    <property type="molecule type" value="Genomic_DNA"/>
</dbReference>
<reference evidence="1" key="1">
    <citation type="submission" date="2022-08" db="EMBL/GenBank/DDBJ databases">
        <authorList>
            <person name="Deng Y."/>
            <person name="Han X.-F."/>
            <person name="Zhang Y.-Q."/>
        </authorList>
    </citation>
    <scope>NUCLEOTIDE SEQUENCE</scope>
    <source>
        <strain evidence="1">CPCC 203386</strain>
    </source>
</reference>
<evidence type="ECO:0000313" key="1">
    <source>
        <dbReference type="EMBL" id="MCS5736883.1"/>
    </source>
</evidence>
<protein>
    <submittedName>
        <fullName evidence="1">Uncharacterized protein</fullName>
    </submittedName>
</protein>
<organism evidence="1 2">
    <name type="scientific">Herbiconiux daphne</name>
    <dbReference type="NCBI Taxonomy" id="2970914"/>
    <lineage>
        <taxon>Bacteria</taxon>
        <taxon>Bacillati</taxon>
        <taxon>Actinomycetota</taxon>
        <taxon>Actinomycetes</taxon>
        <taxon>Micrococcales</taxon>
        <taxon>Microbacteriaceae</taxon>
        <taxon>Herbiconiux</taxon>
    </lineage>
</organism>
<gene>
    <name evidence="1" type="ORF">N1032_24440</name>
</gene>
<name>A0ABT2HAF6_9MICO</name>
<evidence type="ECO:0000313" key="2">
    <source>
        <dbReference type="Proteomes" id="UP001165586"/>
    </source>
</evidence>
<keyword evidence="2" id="KW-1185">Reference proteome</keyword>
<comment type="caution">
    <text evidence="1">The sequence shown here is derived from an EMBL/GenBank/DDBJ whole genome shotgun (WGS) entry which is preliminary data.</text>
</comment>
<feature type="non-terminal residue" evidence="1">
    <location>
        <position position="80"/>
    </location>
</feature>